<protein>
    <submittedName>
        <fullName evidence="1">Uncharacterized protein</fullName>
    </submittedName>
</protein>
<evidence type="ECO:0000313" key="1">
    <source>
        <dbReference type="EMBL" id="JAH16426.1"/>
    </source>
</evidence>
<dbReference type="EMBL" id="GBXM01092151">
    <property type="protein sequence ID" value="JAH16426.1"/>
    <property type="molecule type" value="Transcribed_RNA"/>
</dbReference>
<reference evidence="1" key="1">
    <citation type="submission" date="2014-11" db="EMBL/GenBank/DDBJ databases">
        <authorList>
            <person name="Amaro Gonzalez C."/>
        </authorList>
    </citation>
    <scope>NUCLEOTIDE SEQUENCE</scope>
</reference>
<proteinExistence type="predicted"/>
<organism evidence="1">
    <name type="scientific">Anguilla anguilla</name>
    <name type="common">European freshwater eel</name>
    <name type="synonym">Muraena anguilla</name>
    <dbReference type="NCBI Taxonomy" id="7936"/>
    <lineage>
        <taxon>Eukaryota</taxon>
        <taxon>Metazoa</taxon>
        <taxon>Chordata</taxon>
        <taxon>Craniata</taxon>
        <taxon>Vertebrata</taxon>
        <taxon>Euteleostomi</taxon>
        <taxon>Actinopterygii</taxon>
        <taxon>Neopterygii</taxon>
        <taxon>Teleostei</taxon>
        <taxon>Anguilliformes</taxon>
        <taxon>Anguillidae</taxon>
        <taxon>Anguilla</taxon>
    </lineage>
</organism>
<reference evidence="1" key="2">
    <citation type="journal article" date="2015" name="Fish Shellfish Immunol.">
        <title>Early steps in the European eel (Anguilla anguilla)-Vibrio vulnificus interaction in the gills: Role of the RtxA13 toxin.</title>
        <authorList>
            <person name="Callol A."/>
            <person name="Pajuelo D."/>
            <person name="Ebbesson L."/>
            <person name="Teles M."/>
            <person name="MacKenzie S."/>
            <person name="Amaro C."/>
        </authorList>
    </citation>
    <scope>NUCLEOTIDE SEQUENCE</scope>
</reference>
<accession>A0A0E9QHS6</accession>
<sequence length="50" mass="5277">MSCSTHCPDEQTSGFLANGKVGVHQWAFSLAGLTLSGLELAQNREVGAAW</sequence>
<name>A0A0E9QHS6_ANGAN</name>
<dbReference type="AlphaFoldDB" id="A0A0E9QHS6"/>